<accession>A0A6P4J9Y7</accession>
<evidence type="ECO:0000313" key="1">
    <source>
        <dbReference type="Proteomes" id="UP001652661"/>
    </source>
</evidence>
<proteinExistence type="predicted"/>
<name>A0A6P4J9Y7_DROKI</name>
<reference evidence="2" key="2">
    <citation type="submission" date="2025-08" db="UniProtKB">
        <authorList>
            <consortium name="RefSeq"/>
        </authorList>
    </citation>
    <scope>IDENTIFICATION</scope>
    <source>
        <strain evidence="2">14028-0561.14</strain>
        <tissue evidence="2">Whole fly</tissue>
    </source>
</reference>
<dbReference type="AlphaFoldDB" id="A0A6P4J9Y7"/>
<dbReference type="Proteomes" id="UP001652661">
    <property type="component" value="Chromosome 2L"/>
</dbReference>
<evidence type="ECO:0000313" key="2">
    <source>
        <dbReference type="RefSeq" id="XP_017031874.2"/>
    </source>
</evidence>
<keyword evidence="1" id="KW-1185">Reference proteome</keyword>
<protein>
    <submittedName>
        <fullName evidence="2">Uncharacterized protein</fullName>
    </submittedName>
</protein>
<gene>
    <name evidence="2" type="primary">LOC108081298</name>
</gene>
<sequence>MDLTRLSVRKGNLSLGSYCYCYGLPRPVDRKMKLHLDIFLAAVLLRRISADCLDNCPPGFRGRPVCALQYSCYLDMEYCSMLAINCARHAEGKPMFMFLHEGQCSKGLEHQPCKSVDF</sequence>
<dbReference type="OrthoDB" id="7831182at2759"/>
<dbReference type="RefSeq" id="XP_017031874.2">
    <property type="nucleotide sequence ID" value="XM_017176385.3"/>
</dbReference>
<reference evidence="1" key="1">
    <citation type="submission" date="2025-05" db="UniProtKB">
        <authorList>
            <consortium name="RefSeq"/>
        </authorList>
    </citation>
    <scope>NUCLEOTIDE SEQUENCE [LARGE SCALE GENOMIC DNA]</scope>
    <source>
        <strain evidence="1">14028-0561.14</strain>
    </source>
</reference>
<dbReference type="GeneID" id="108081298"/>
<organism evidence="1 2">
    <name type="scientific">Drosophila kikkawai</name>
    <name type="common">Fruit fly</name>
    <dbReference type="NCBI Taxonomy" id="30033"/>
    <lineage>
        <taxon>Eukaryota</taxon>
        <taxon>Metazoa</taxon>
        <taxon>Ecdysozoa</taxon>
        <taxon>Arthropoda</taxon>
        <taxon>Hexapoda</taxon>
        <taxon>Insecta</taxon>
        <taxon>Pterygota</taxon>
        <taxon>Neoptera</taxon>
        <taxon>Endopterygota</taxon>
        <taxon>Diptera</taxon>
        <taxon>Brachycera</taxon>
        <taxon>Muscomorpha</taxon>
        <taxon>Ephydroidea</taxon>
        <taxon>Drosophilidae</taxon>
        <taxon>Drosophila</taxon>
        <taxon>Sophophora</taxon>
    </lineage>
</organism>